<dbReference type="Pfam" id="PF13411">
    <property type="entry name" value="MerR_1"/>
    <property type="match status" value="1"/>
</dbReference>
<proteinExistence type="predicted"/>
<dbReference type="Proteomes" id="UP000092582">
    <property type="component" value="Chromosome 1"/>
</dbReference>
<evidence type="ECO:0000259" key="1">
    <source>
        <dbReference type="PROSITE" id="PS50937"/>
    </source>
</evidence>
<dbReference type="GO" id="GO:0003677">
    <property type="term" value="F:DNA binding"/>
    <property type="evidence" value="ECO:0007669"/>
    <property type="project" value="InterPro"/>
</dbReference>
<dbReference type="SUPFAM" id="SSF46955">
    <property type="entry name" value="Putative DNA-binding domain"/>
    <property type="match status" value="1"/>
</dbReference>
<evidence type="ECO:0000313" key="3">
    <source>
        <dbReference type="Proteomes" id="UP000092582"/>
    </source>
</evidence>
<dbReference type="SMART" id="SM00422">
    <property type="entry name" value="HTH_MERR"/>
    <property type="match status" value="1"/>
</dbReference>
<dbReference type="PATRIC" id="fig|670052.7.peg.2495"/>
<organism evidence="2 3">
    <name type="scientific">Cryobacterium arcticum</name>
    <dbReference type="NCBI Taxonomy" id="670052"/>
    <lineage>
        <taxon>Bacteria</taxon>
        <taxon>Bacillati</taxon>
        <taxon>Actinomycetota</taxon>
        <taxon>Actinomycetes</taxon>
        <taxon>Micrococcales</taxon>
        <taxon>Microbacteriaceae</taxon>
        <taxon>Cryobacterium</taxon>
    </lineage>
</organism>
<sequence>MAELSATSGIPVATIKYYLREGLLPAGERSGPNQSLYGPEHLRRLRVIRGLLEVGGLSVAAAHQVIDAIDSDLGLAHTFDIAQRTVSPLIDPATLSADAVAQVDEALSGWHVSPENPGRLAAARVLQTFAELGQPDLSGWVPGYAAAALAVAEADLDEIDVRDDRESKTEMVVIGTVLGDALFAGLRRAAQEHVTSTRYAGGAR</sequence>
<dbReference type="InterPro" id="IPR009061">
    <property type="entry name" value="DNA-bd_dom_put_sf"/>
</dbReference>
<dbReference type="CDD" id="cd04780">
    <property type="entry name" value="HTH_MerR-like_sg5"/>
    <property type="match status" value="1"/>
</dbReference>
<dbReference type="AlphaFoldDB" id="A0A1B1BL50"/>
<reference evidence="2 3" key="1">
    <citation type="submission" date="2016-06" db="EMBL/GenBank/DDBJ databases">
        <title>Genome sequencing of Cryobacterium arcticum PAMC 27867.</title>
        <authorList>
            <person name="Lee J."/>
            <person name="Kim O.-S."/>
        </authorList>
    </citation>
    <scope>NUCLEOTIDE SEQUENCE [LARGE SCALE GENOMIC DNA]</scope>
    <source>
        <strain evidence="2 3">PAMC 27867</strain>
    </source>
</reference>
<accession>A0A1B1BL50</accession>
<dbReference type="GO" id="GO:0006355">
    <property type="term" value="P:regulation of DNA-templated transcription"/>
    <property type="evidence" value="ECO:0007669"/>
    <property type="project" value="InterPro"/>
</dbReference>
<name>A0A1B1BL50_9MICO</name>
<keyword evidence="3" id="KW-1185">Reference proteome</keyword>
<dbReference type="EMBL" id="CP016282">
    <property type="protein sequence ID" value="ANP73377.1"/>
    <property type="molecule type" value="Genomic_DNA"/>
</dbReference>
<evidence type="ECO:0000313" key="2">
    <source>
        <dbReference type="EMBL" id="ANP73377.1"/>
    </source>
</evidence>
<dbReference type="PROSITE" id="PS50937">
    <property type="entry name" value="HTH_MERR_2"/>
    <property type="match status" value="1"/>
</dbReference>
<protein>
    <submittedName>
        <fullName evidence="2">MerR family transcriptional regulator</fullName>
    </submittedName>
</protein>
<dbReference type="KEGG" id="cart:PA27867_2429"/>
<dbReference type="InterPro" id="IPR000551">
    <property type="entry name" value="MerR-type_HTH_dom"/>
</dbReference>
<dbReference type="Gene3D" id="1.10.1660.10">
    <property type="match status" value="1"/>
</dbReference>
<dbReference type="STRING" id="670052.PA27867_2429"/>
<gene>
    <name evidence="2" type="ORF">PA27867_2429</name>
</gene>
<feature type="domain" description="HTH merR-type" evidence="1">
    <location>
        <begin position="1"/>
        <end position="68"/>
    </location>
</feature>